<protein>
    <recommendedName>
        <fullName evidence="3">Carboxylic ester hydrolase</fullName>
        <ecNumber evidence="3">3.1.1.-</ecNumber>
    </recommendedName>
</protein>
<evidence type="ECO:0000313" key="5">
    <source>
        <dbReference type="EMBL" id="GAQ07446.1"/>
    </source>
</evidence>
<evidence type="ECO:0000256" key="2">
    <source>
        <dbReference type="ARBA" id="ARBA00022801"/>
    </source>
</evidence>
<organism evidence="5 6">
    <name type="scientific">Aspergillus lentulus</name>
    <dbReference type="NCBI Taxonomy" id="293939"/>
    <lineage>
        <taxon>Eukaryota</taxon>
        <taxon>Fungi</taxon>
        <taxon>Dikarya</taxon>
        <taxon>Ascomycota</taxon>
        <taxon>Pezizomycotina</taxon>
        <taxon>Eurotiomycetes</taxon>
        <taxon>Eurotiomycetidae</taxon>
        <taxon>Eurotiales</taxon>
        <taxon>Aspergillaceae</taxon>
        <taxon>Aspergillus</taxon>
        <taxon>Aspergillus subgen. Fumigati</taxon>
    </lineage>
</organism>
<dbReference type="InterPro" id="IPR019826">
    <property type="entry name" value="Carboxylesterase_B_AS"/>
</dbReference>
<dbReference type="AlphaFoldDB" id="A0AAN4TB16"/>
<keyword evidence="2 3" id="KW-0378">Hydrolase</keyword>
<feature type="signal peptide" evidence="3">
    <location>
        <begin position="1"/>
        <end position="22"/>
    </location>
</feature>
<dbReference type="EMBL" id="BCLY01000008">
    <property type="protein sequence ID" value="GAQ07446.1"/>
    <property type="molecule type" value="Genomic_DNA"/>
</dbReference>
<dbReference type="Proteomes" id="UP000051487">
    <property type="component" value="Unassembled WGS sequence"/>
</dbReference>
<evidence type="ECO:0000256" key="3">
    <source>
        <dbReference type="RuleBase" id="RU361235"/>
    </source>
</evidence>
<feature type="domain" description="Carboxylesterase type B" evidence="4">
    <location>
        <begin position="24"/>
        <end position="364"/>
    </location>
</feature>
<comment type="similarity">
    <text evidence="1 3">Belongs to the type-B carboxylesterase/lipase family.</text>
</comment>
<dbReference type="Pfam" id="PF00135">
    <property type="entry name" value="COesterase"/>
    <property type="match status" value="2"/>
</dbReference>
<dbReference type="InterPro" id="IPR050654">
    <property type="entry name" value="AChE-related_enzymes"/>
</dbReference>
<dbReference type="PROSITE" id="PS00122">
    <property type="entry name" value="CARBOXYLESTERASE_B_1"/>
    <property type="match status" value="1"/>
</dbReference>
<dbReference type="PANTHER" id="PTHR43918:SF4">
    <property type="entry name" value="CARBOXYLIC ESTER HYDROLASE"/>
    <property type="match status" value="1"/>
</dbReference>
<dbReference type="GO" id="GO:0052689">
    <property type="term" value="F:carboxylic ester hydrolase activity"/>
    <property type="evidence" value="ECO:0007669"/>
    <property type="project" value="TreeGrafter"/>
</dbReference>
<evidence type="ECO:0000259" key="4">
    <source>
        <dbReference type="Pfam" id="PF00135"/>
    </source>
</evidence>
<keyword evidence="3" id="KW-0732">Signal</keyword>
<accession>A0AAN4TB16</accession>
<comment type="caution">
    <text evidence="5">The sequence shown here is derived from an EMBL/GenBank/DDBJ whole genome shotgun (WGS) entry which is preliminary data.</text>
</comment>
<dbReference type="InterPro" id="IPR002018">
    <property type="entry name" value="CarbesteraseB"/>
</dbReference>
<feature type="domain" description="Carboxylesterase type B" evidence="4">
    <location>
        <begin position="365"/>
        <end position="489"/>
    </location>
</feature>
<feature type="chain" id="PRO_5042672517" description="Carboxylic ester hydrolase" evidence="3">
    <location>
        <begin position="23"/>
        <end position="511"/>
    </location>
</feature>
<name>A0AAN4TB16_ASPLE</name>
<dbReference type="SUPFAM" id="SSF53474">
    <property type="entry name" value="alpha/beta-Hydrolases"/>
    <property type="match status" value="1"/>
</dbReference>
<gene>
    <name evidence="5" type="ORF">ALT_4767</name>
</gene>
<dbReference type="InterPro" id="IPR029058">
    <property type="entry name" value="AB_hydrolase_fold"/>
</dbReference>
<evidence type="ECO:0000256" key="1">
    <source>
        <dbReference type="ARBA" id="ARBA00005964"/>
    </source>
</evidence>
<dbReference type="EC" id="3.1.1.-" evidence="3"/>
<proteinExistence type="inferred from homology"/>
<dbReference type="Gene3D" id="3.40.50.1820">
    <property type="entry name" value="alpha/beta hydrolase"/>
    <property type="match status" value="1"/>
</dbReference>
<reference evidence="5 6" key="1">
    <citation type="submission" date="2015-11" db="EMBL/GenBank/DDBJ databases">
        <title>Aspergillus lentulus strain IFM 54703T.</title>
        <authorList>
            <person name="Kusuya Y."/>
            <person name="Sakai K."/>
            <person name="Kamei K."/>
            <person name="Takahashi H."/>
            <person name="Yaguchi T."/>
        </authorList>
    </citation>
    <scope>NUCLEOTIDE SEQUENCE [LARGE SCALE GENOMIC DNA]</scope>
    <source>
        <strain evidence="5 6">IFM 54703</strain>
    </source>
</reference>
<sequence>MMNLKVLLSCLLGSAALAVASSSELQVETTSGIVHGFYNNSAETVRTFLGIPYAEPPVGARRFAPAVRKSRMDGVFNASSFGPPCPGQFSFSNESIWTVLPYNPWNTADISEDCLSINVWAPAAKHKKGKGKKAVMMYIYGGGFVQGGTALTFYDGNNLVQDNEDIIVVTFNYRVTVFGYPNSPDLPQGQQNVGLLDQVCHFPVTSSTVNKQQRLAVQWVHDNIEKFGGDPSRIMLFGQSAGAASVDMYTYAYPDNPLVHAVAIESGAADIITSADITHQNWDKLSTALGCGSGRGTLRCMQGKPFKQILTELSSGSYNFAPVQDNVTVFADYPARAKQGKCARVPALIGNNDREGAAFFNLSSSSINETAIFASTQTTFNCPVQHSALLKVEQGIPTWRYLYHGNWCNLSPVPWLGAYHSSEVPIVFGTYKMSPLNIPSTPQEVKASQYIQGAWVAFAKDPRNGLRKYGWPDYKPHGNTLINLSLNNSVAPVFTSPKGWDSHCKGSVFVP</sequence>
<evidence type="ECO:0000313" key="6">
    <source>
        <dbReference type="Proteomes" id="UP000051487"/>
    </source>
</evidence>
<dbReference type="PANTHER" id="PTHR43918">
    <property type="entry name" value="ACETYLCHOLINESTERASE"/>
    <property type="match status" value="1"/>
</dbReference>